<organism evidence="1 2">
    <name type="scientific">Choiromyces venosus 120613-1</name>
    <dbReference type="NCBI Taxonomy" id="1336337"/>
    <lineage>
        <taxon>Eukaryota</taxon>
        <taxon>Fungi</taxon>
        <taxon>Dikarya</taxon>
        <taxon>Ascomycota</taxon>
        <taxon>Pezizomycotina</taxon>
        <taxon>Pezizomycetes</taxon>
        <taxon>Pezizales</taxon>
        <taxon>Tuberaceae</taxon>
        <taxon>Choiromyces</taxon>
    </lineage>
</organism>
<dbReference type="SUPFAM" id="SSF56112">
    <property type="entry name" value="Protein kinase-like (PK-like)"/>
    <property type="match status" value="1"/>
</dbReference>
<dbReference type="OrthoDB" id="5598852at2759"/>
<evidence type="ECO:0000313" key="1">
    <source>
        <dbReference type="EMBL" id="RPB04654.1"/>
    </source>
</evidence>
<name>A0A3N4K275_9PEZI</name>
<dbReference type="EMBL" id="ML120357">
    <property type="protein sequence ID" value="RPB04654.1"/>
    <property type="molecule type" value="Genomic_DNA"/>
</dbReference>
<accession>A0A3N4K275</accession>
<sequence>MDHYQETAMANFFKECSLSSPTECHQYIRDRLLQQLFPSKDDIEISPSPLQGSMSYTCIAKHKAGDQISQSVVLQFRCTELDRYGNHEASRLHGAVVPLVTFRGSHHGVYVYTSPFAAGKPYVETLFRGDSLPLENKLTTVTDLARIMARSTNQAIADTHPPDSYVTQLASKFDKLDFQSSTTRQRVLRSLSNIRDNWNLLAKLPQALSHPDLTPFNYHVEPISGGITAVLDWGGATYQPLGRNFHFAENLFGFMMKQGWVDLPERVELEARFKDEVWDVLRSQGYAKEDLRALECSKVLGILEYYVAKMAEWRNHMPEMFLEGYLRHCSWEADLVSAVGGC</sequence>
<dbReference type="Gene3D" id="3.90.1200.10">
    <property type="match status" value="1"/>
</dbReference>
<dbReference type="InterPro" id="IPR011009">
    <property type="entry name" value="Kinase-like_dom_sf"/>
</dbReference>
<gene>
    <name evidence="1" type="ORF">L873DRAFT_1799024</name>
</gene>
<keyword evidence="2" id="KW-1185">Reference proteome</keyword>
<dbReference type="AlphaFoldDB" id="A0A3N4K275"/>
<proteinExistence type="predicted"/>
<dbReference type="Proteomes" id="UP000276215">
    <property type="component" value="Unassembled WGS sequence"/>
</dbReference>
<dbReference type="STRING" id="1336337.A0A3N4K275"/>
<protein>
    <submittedName>
        <fullName evidence="1">Uncharacterized protein</fullName>
    </submittedName>
</protein>
<evidence type="ECO:0000313" key="2">
    <source>
        <dbReference type="Proteomes" id="UP000276215"/>
    </source>
</evidence>
<reference evidence="1 2" key="1">
    <citation type="journal article" date="2018" name="Nat. Ecol. Evol.">
        <title>Pezizomycetes genomes reveal the molecular basis of ectomycorrhizal truffle lifestyle.</title>
        <authorList>
            <person name="Murat C."/>
            <person name="Payen T."/>
            <person name="Noel B."/>
            <person name="Kuo A."/>
            <person name="Morin E."/>
            <person name="Chen J."/>
            <person name="Kohler A."/>
            <person name="Krizsan K."/>
            <person name="Balestrini R."/>
            <person name="Da Silva C."/>
            <person name="Montanini B."/>
            <person name="Hainaut M."/>
            <person name="Levati E."/>
            <person name="Barry K.W."/>
            <person name="Belfiori B."/>
            <person name="Cichocki N."/>
            <person name="Clum A."/>
            <person name="Dockter R.B."/>
            <person name="Fauchery L."/>
            <person name="Guy J."/>
            <person name="Iotti M."/>
            <person name="Le Tacon F."/>
            <person name="Lindquist E.A."/>
            <person name="Lipzen A."/>
            <person name="Malagnac F."/>
            <person name="Mello A."/>
            <person name="Molinier V."/>
            <person name="Miyauchi S."/>
            <person name="Poulain J."/>
            <person name="Riccioni C."/>
            <person name="Rubini A."/>
            <person name="Sitrit Y."/>
            <person name="Splivallo R."/>
            <person name="Traeger S."/>
            <person name="Wang M."/>
            <person name="Zifcakova L."/>
            <person name="Wipf D."/>
            <person name="Zambonelli A."/>
            <person name="Paolocci F."/>
            <person name="Nowrousian M."/>
            <person name="Ottonello S."/>
            <person name="Baldrian P."/>
            <person name="Spatafora J.W."/>
            <person name="Henrissat B."/>
            <person name="Nagy L.G."/>
            <person name="Aury J.M."/>
            <person name="Wincker P."/>
            <person name="Grigoriev I.V."/>
            <person name="Bonfante P."/>
            <person name="Martin F.M."/>
        </authorList>
    </citation>
    <scope>NUCLEOTIDE SEQUENCE [LARGE SCALE GENOMIC DNA]</scope>
    <source>
        <strain evidence="1 2">120613-1</strain>
    </source>
</reference>